<feature type="compositionally biased region" description="Basic and acidic residues" evidence="1">
    <location>
        <begin position="1"/>
        <end position="16"/>
    </location>
</feature>
<reference evidence="2" key="1">
    <citation type="submission" date="2022-12" db="EMBL/GenBank/DDBJ databases">
        <title>Chromosome-Level Genome Assembly of Japanese Cedar (Cryptomeriajaponica D. Don).</title>
        <authorList>
            <person name="Fujino T."/>
            <person name="Yamaguchi K."/>
            <person name="Yokoyama T."/>
            <person name="Hamanaka T."/>
            <person name="Harazono Y."/>
            <person name="Kamada H."/>
            <person name="Kobayashi W."/>
            <person name="Ujino-Ihara T."/>
            <person name="Uchiyama K."/>
            <person name="Matsumoto A."/>
            <person name="Izuno A."/>
            <person name="Tsumura Y."/>
            <person name="Toyoda A."/>
            <person name="Shigenobu S."/>
            <person name="Moriguchi Y."/>
            <person name="Ueno S."/>
            <person name="Kasahara M."/>
        </authorList>
    </citation>
    <scope>NUCLEOTIDE SEQUENCE</scope>
</reference>
<proteinExistence type="predicted"/>
<dbReference type="Proteomes" id="UP001234787">
    <property type="component" value="Unassembled WGS sequence"/>
</dbReference>
<evidence type="ECO:0000313" key="2">
    <source>
        <dbReference type="EMBL" id="GLJ59211.1"/>
    </source>
</evidence>
<dbReference type="AlphaFoldDB" id="A0AAD3NT40"/>
<sequence>MTDRARRRADGERSPENNRASPIRIVGRCGRHASPYIDPYSIPLYGITTSRVQASNGRWVPEWGRERIRFTGDREAVDEAELAVADRGNGGIHDLSNDLTGGPWLPAHSKSLVPHSSSLPSREVVTATRDSIAHRIVGANPYASTFLSPLPGDGWRGGPSIHVGWWGFFLHQRVRVPRIGHGPKAVEKKLPLKVGLAIEGICSDPIDSLLGSLGWDLKHWIHYSWLGSRSPAPGVIASRWAGGMFDAAVTAFGWSPGRRRHKDIRGWACIKAGRNKWLIFLDRSRPLFDDQIKMRGENECFRDQ</sequence>
<comment type="caution">
    <text evidence="2">The sequence shown here is derived from an EMBL/GenBank/DDBJ whole genome shotgun (WGS) entry which is preliminary data.</text>
</comment>
<organism evidence="2 3">
    <name type="scientific">Cryptomeria japonica</name>
    <name type="common">Japanese cedar</name>
    <name type="synonym">Cupressus japonica</name>
    <dbReference type="NCBI Taxonomy" id="3369"/>
    <lineage>
        <taxon>Eukaryota</taxon>
        <taxon>Viridiplantae</taxon>
        <taxon>Streptophyta</taxon>
        <taxon>Embryophyta</taxon>
        <taxon>Tracheophyta</taxon>
        <taxon>Spermatophyta</taxon>
        <taxon>Pinopsida</taxon>
        <taxon>Pinidae</taxon>
        <taxon>Conifers II</taxon>
        <taxon>Cupressales</taxon>
        <taxon>Cupressaceae</taxon>
        <taxon>Cryptomeria</taxon>
    </lineage>
</organism>
<keyword evidence="3" id="KW-1185">Reference proteome</keyword>
<accession>A0AAD3NT40</accession>
<evidence type="ECO:0000313" key="3">
    <source>
        <dbReference type="Proteomes" id="UP001234787"/>
    </source>
</evidence>
<gene>
    <name evidence="2" type="ORF">SUGI_1497520</name>
</gene>
<protein>
    <submittedName>
        <fullName evidence="2">Uncharacterized protein</fullName>
    </submittedName>
</protein>
<evidence type="ECO:0000256" key="1">
    <source>
        <dbReference type="SAM" id="MobiDB-lite"/>
    </source>
</evidence>
<dbReference type="EMBL" id="BSEH01000757">
    <property type="protein sequence ID" value="GLJ59211.1"/>
    <property type="molecule type" value="Genomic_DNA"/>
</dbReference>
<feature type="region of interest" description="Disordered" evidence="1">
    <location>
        <begin position="1"/>
        <end position="22"/>
    </location>
</feature>
<name>A0AAD3NT40_CRYJA</name>